<gene>
    <name evidence="2" type="ORF">PMH09_07530</name>
</gene>
<feature type="region of interest" description="Disordered" evidence="1">
    <location>
        <begin position="1"/>
        <end position="22"/>
    </location>
</feature>
<dbReference type="SUPFAM" id="SSF81301">
    <property type="entry name" value="Nucleotidyltransferase"/>
    <property type="match status" value="1"/>
</dbReference>
<reference evidence="2 3" key="1">
    <citation type="submission" date="2023-01" db="EMBL/GenBank/DDBJ databases">
        <title>Novel diversity within Roseofilum (Cyanobacteria; Desertifilaceae) from marine benthic mats with descriptions of four novel species.</title>
        <authorList>
            <person name="Wang Y."/>
            <person name="Berthold D.E."/>
            <person name="Hu J."/>
            <person name="Lefler F.W."/>
            <person name="Laughinghouse H.D. IV."/>
        </authorList>
    </citation>
    <scope>NUCLEOTIDE SEQUENCE [LARGE SCALE GENOMIC DNA]</scope>
    <source>
        <strain evidence="2 3">BLCC-M143</strain>
    </source>
</reference>
<dbReference type="InterPro" id="IPR043519">
    <property type="entry name" value="NT_sf"/>
</dbReference>
<organism evidence="2 3">
    <name type="scientific">Roseofilum casamattae BLCC-M143</name>
    <dbReference type="NCBI Taxonomy" id="3022442"/>
    <lineage>
        <taxon>Bacteria</taxon>
        <taxon>Bacillati</taxon>
        <taxon>Cyanobacteriota</taxon>
        <taxon>Cyanophyceae</taxon>
        <taxon>Desertifilales</taxon>
        <taxon>Desertifilaceae</taxon>
        <taxon>Roseofilum</taxon>
        <taxon>Roseofilum casamattae</taxon>
    </lineage>
</organism>
<evidence type="ECO:0000313" key="2">
    <source>
        <dbReference type="EMBL" id="MDJ1183042.1"/>
    </source>
</evidence>
<comment type="caution">
    <text evidence="2">The sequence shown here is derived from an EMBL/GenBank/DDBJ whole genome shotgun (WGS) entry which is preliminary data.</text>
</comment>
<keyword evidence="3" id="KW-1185">Reference proteome</keyword>
<evidence type="ECO:0000256" key="1">
    <source>
        <dbReference type="SAM" id="MobiDB-lite"/>
    </source>
</evidence>
<dbReference type="Proteomes" id="UP001232992">
    <property type="component" value="Unassembled WGS sequence"/>
</dbReference>
<name>A0ABT7BV27_9CYAN</name>
<proteinExistence type="predicted"/>
<dbReference type="EMBL" id="JAQOSQ010000005">
    <property type="protein sequence ID" value="MDJ1183042.1"/>
    <property type="molecule type" value="Genomic_DNA"/>
</dbReference>
<dbReference type="RefSeq" id="WP_283757695.1">
    <property type="nucleotide sequence ID" value="NZ_JAQOSQ010000005.1"/>
</dbReference>
<protein>
    <recommendedName>
        <fullName evidence="4">Nucleotidyltransferase family protein</fullName>
    </recommendedName>
</protein>
<evidence type="ECO:0008006" key="4">
    <source>
        <dbReference type="Google" id="ProtNLM"/>
    </source>
</evidence>
<evidence type="ECO:0000313" key="3">
    <source>
        <dbReference type="Proteomes" id="UP001232992"/>
    </source>
</evidence>
<sequence>MPMRVKTSTDRRVSKQPGYRPQAKDTIAEADWLEFSLLRSRSPLQRYGMARGLMQRTRQLSLQSMKRRFPHLTGTALAEKIARAWLQEDYPRGFVPGNNEKMWIQDPLEIAFLLHDLFASLHIEYFITGGSAAILYGEPRTTRDLDVVVSVQRDRLDEAIASLEESGFYAAGVDEVKNGQLNILQVIHIATIARGDLILLGKTPFDRMQLERRQAVLMEEGRMLYYASPEDTILSKLQWQQLSGSEKQWRDVLGILKVQGELLDRDYLQEWGNQLGLSDPLRLAIAEAGLN</sequence>
<dbReference type="Gene3D" id="3.30.460.40">
    <property type="match status" value="1"/>
</dbReference>
<accession>A0ABT7BV27</accession>